<reference evidence="1" key="1">
    <citation type="journal article" date="2021" name="bioRxiv">
        <title>Whole Genome Assembly and Annotation of Northern Wild Rice, Zizania palustris L., Supports a Whole Genome Duplication in the Zizania Genus.</title>
        <authorList>
            <person name="Haas M."/>
            <person name="Kono T."/>
            <person name="Macchietto M."/>
            <person name="Millas R."/>
            <person name="McGilp L."/>
            <person name="Shao M."/>
            <person name="Duquette J."/>
            <person name="Hirsch C.N."/>
            <person name="Kimball J."/>
        </authorList>
    </citation>
    <scope>NUCLEOTIDE SEQUENCE</scope>
    <source>
        <tissue evidence="1">Fresh leaf tissue</tissue>
    </source>
</reference>
<dbReference type="EMBL" id="JAAALK010000290">
    <property type="protein sequence ID" value="KAG8047809.1"/>
    <property type="molecule type" value="Genomic_DNA"/>
</dbReference>
<accession>A0A8J5VKD4</accession>
<comment type="caution">
    <text evidence="1">The sequence shown here is derived from an EMBL/GenBank/DDBJ whole genome shotgun (WGS) entry which is preliminary data.</text>
</comment>
<organism evidence="1 2">
    <name type="scientific">Zizania palustris</name>
    <name type="common">Northern wild rice</name>
    <dbReference type="NCBI Taxonomy" id="103762"/>
    <lineage>
        <taxon>Eukaryota</taxon>
        <taxon>Viridiplantae</taxon>
        <taxon>Streptophyta</taxon>
        <taxon>Embryophyta</taxon>
        <taxon>Tracheophyta</taxon>
        <taxon>Spermatophyta</taxon>
        <taxon>Magnoliopsida</taxon>
        <taxon>Liliopsida</taxon>
        <taxon>Poales</taxon>
        <taxon>Poaceae</taxon>
        <taxon>BOP clade</taxon>
        <taxon>Oryzoideae</taxon>
        <taxon>Oryzeae</taxon>
        <taxon>Zizaniinae</taxon>
        <taxon>Zizania</taxon>
    </lineage>
</organism>
<reference evidence="1" key="2">
    <citation type="submission" date="2021-02" db="EMBL/GenBank/DDBJ databases">
        <authorList>
            <person name="Kimball J.A."/>
            <person name="Haas M.W."/>
            <person name="Macchietto M."/>
            <person name="Kono T."/>
            <person name="Duquette J."/>
            <person name="Shao M."/>
        </authorList>
    </citation>
    <scope>NUCLEOTIDE SEQUENCE</scope>
    <source>
        <tissue evidence="1">Fresh leaf tissue</tissue>
    </source>
</reference>
<name>A0A8J5VKD4_ZIZPA</name>
<protein>
    <submittedName>
        <fullName evidence="1">Uncharacterized protein</fullName>
    </submittedName>
</protein>
<proteinExistence type="predicted"/>
<keyword evidence="2" id="KW-1185">Reference proteome</keyword>
<dbReference type="AlphaFoldDB" id="A0A8J5VKD4"/>
<evidence type="ECO:0000313" key="1">
    <source>
        <dbReference type="EMBL" id="KAG8047809.1"/>
    </source>
</evidence>
<sequence>MVAFQLPTARPLLLHALRLSVPLPLALRTLSPRPLVPSPAMEVDRITVSTESSVVATKGERVIAKAALVEVVIRAVVEVSIRTPPLEAVQMAATDPRWCGG</sequence>
<evidence type="ECO:0000313" key="2">
    <source>
        <dbReference type="Proteomes" id="UP000729402"/>
    </source>
</evidence>
<dbReference type="Proteomes" id="UP000729402">
    <property type="component" value="Unassembled WGS sequence"/>
</dbReference>
<gene>
    <name evidence="1" type="ORF">GUJ93_ZPchr0008g12445</name>
</gene>